<dbReference type="Proteomes" id="UP000000442">
    <property type="component" value="Chromosome"/>
</dbReference>
<dbReference type="HOGENOM" id="CLU_2787009_0_0_7"/>
<evidence type="ECO:0000313" key="1">
    <source>
        <dbReference type="EMBL" id="ACN15002.1"/>
    </source>
</evidence>
<dbReference type="AlphaFoldDB" id="C0QBZ0"/>
<gene>
    <name evidence="1" type="ordered locus">HRM2_19010</name>
</gene>
<proteinExistence type="predicted"/>
<dbReference type="EMBL" id="CP001087">
    <property type="protein sequence ID" value="ACN15002.1"/>
    <property type="molecule type" value="Genomic_DNA"/>
</dbReference>
<reference evidence="1 2" key="1">
    <citation type="journal article" date="2009" name="Environ. Microbiol.">
        <title>Genome sequence of Desulfobacterium autotrophicum HRM2, a marine sulfate reducer oxidizing organic carbon completely to carbon dioxide.</title>
        <authorList>
            <person name="Strittmatter A.W."/>
            <person name="Liesegang H."/>
            <person name="Rabus R."/>
            <person name="Decker I."/>
            <person name="Amann J."/>
            <person name="Andres S."/>
            <person name="Henne A."/>
            <person name="Fricke W.F."/>
            <person name="Martinez-Arias R."/>
            <person name="Bartels D."/>
            <person name="Goesmann A."/>
            <person name="Krause L."/>
            <person name="Puehler A."/>
            <person name="Klenk H.P."/>
            <person name="Richter M."/>
            <person name="Schuler M."/>
            <person name="Gloeckner F.O."/>
            <person name="Meyerdierks A."/>
            <person name="Gottschalk G."/>
            <person name="Amann R."/>
        </authorList>
    </citation>
    <scope>NUCLEOTIDE SEQUENCE [LARGE SCALE GENOMIC DNA]</scope>
    <source>
        <strain evidence="2">ATCC 43914 / DSM 3382 / HRM2</strain>
    </source>
</reference>
<dbReference type="KEGG" id="dat:HRM2_19010"/>
<organism evidence="1 2">
    <name type="scientific">Desulforapulum autotrophicum (strain ATCC 43914 / DSM 3382 / VKM B-1955 / HRM2)</name>
    <name type="common">Desulfobacterium autotrophicum</name>
    <dbReference type="NCBI Taxonomy" id="177437"/>
    <lineage>
        <taxon>Bacteria</taxon>
        <taxon>Pseudomonadati</taxon>
        <taxon>Thermodesulfobacteriota</taxon>
        <taxon>Desulfobacteria</taxon>
        <taxon>Desulfobacterales</taxon>
        <taxon>Desulfobacteraceae</taxon>
        <taxon>Desulforapulum</taxon>
    </lineage>
</organism>
<accession>C0QBZ0</accession>
<evidence type="ECO:0000313" key="2">
    <source>
        <dbReference type="Proteomes" id="UP000000442"/>
    </source>
</evidence>
<keyword evidence="2" id="KW-1185">Reference proteome</keyword>
<name>C0QBZ0_DESAH</name>
<protein>
    <submittedName>
        <fullName evidence="1">Uncharacterized protein</fullName>
    </submittedName>
</protein>
<sequence length="68" mass="7753">MVSVPTTTKFETSPPVMPGWEFHIKLLAIIRMNLKKVNTKGKTSYKQPQSAGCNFPFSIIYVTCYGYY</sequence>
<dbReference type="STRING" id="177437.HRM2_19010"/>